<evidence type="ECO:0000313" key="2">
    <source>
        <dbReference type="EMBL" id="RUS92933.1"/>
    </source>
</evidence>
<sequence length="79" mass="8555">MATLINSSGLEEEIVLESLEQIQELVDGYFEQINVEGGLLMINEDGIAKNLPLNDKASALAQQPIRGNVIFTTHAEVAS</sequence>
<feature type="domain" description="DUF3846" evidence="1">
    <location>
        <begin position="13"/>
        <end position="73"/>
    </location>
</feature>
<gene>
    <name evidence="2" type="ORF">DSM107003_46800</name>
</gene>
<organism evidence="2 3">
    <name type="scientific">Trichormus variabilis SAG 1403-4b</name>
    <dbReference type="NCBI Taxonomy" id="447716"/>
    <lineage>
        <taxon>Bacteria</taxon>
        <taxon>Bacillati</taxon>
        <taxon>Cyanobacteriota</taxon>
        <taxon>Cyanophyceae</taxon>
        <taxon>Nostocales</taxon>
        <taxon>Nostocaceae</taxon>
        <taxon>Trichormus</taxon>
    </lineage>
</organism>
<dbReference type="Pfam" id="PF12957">
    <property type="entry name" value="DUF3846"/>
    <property type="match status" value="1"/>
</dbReference>
<dbReference type="Proteomes" id="UP000276103">
    <property type="component" value="Unassembled WGS sequence"/>
</dbReference>
<dbReference type="EMBL" id="RSCM01000022">
    <property type="protein sequence ID" value="RUS92933.1"/>
    <property type="molecule type" value="Genomic_DNA"/>
</dbReference>
<evidence type="ECO:0000259" key="1">
    <source>
        <dbReference type="Pfam" id="PF12957"/>
    </source>
</evidence>
<dbReference type="OrthoDB" id="9858446at2"/>
<comment type="caution">
    <text evidence="2">The sequence shown here is derived from an EMBL/GenBank/DDBJ whole genome shotgun (WGS) entry which is preliminary data.</text>
</comment>
<protein>
    <recommendedName>
        <fullName evidence="1">DUF3846 domain-containing protein</fullName>
    </recommendedName>
</protein>
<dbReference type="RefSeq" id="WP_127056475.1">
    <property type="nucleotide sequence ID" value="NZ_RSCM01000022.1"/>
</dbReference>
<accession>A0A433UGC1</accession>
<dbReference type="AlphaFoldDB" id="A0A433UGC1"/>
<reference evidence="2 3" key="1">
    <citation type="journal article" date="2019" name="Genome Biol. Evol.">
        <title>Day and night: Metabolic profiles and evolutionary relationships of six axenic non-marine cyanobacteria.</title>
        <authorList>
            <person name="Will S.E."/>
            <person name="Henke P."/>
            <person name="Boedeker C."/>
            <person name="Huang S."/>
            <person name="Brinkmann H."/>
            <person name="Rohde M."/>
            <person name="Jarek M."/>
            <person name="Friedl T."/>
            <person name="Seufert S."/>
            <person name="Schumacher M."/>
            <person name="Overmann J."/>
            <person name="Neumann-Schaal M."/>
            <person name="Petersen J."/>
        </authorList>
    </citation>
    <scope>NUCLEOTIDE SEQUENCE [LARGE SCALE GENOMIC DNA]</scope>
    <source>
        <strain evidence="2 3">SAG 1403-4b</strain>
    </source>
</reference>
<keyword evidence="3" id="KW-1185">Reference proteome</keyword>
<dbReference type="InterPro" id="IPR024559">
    <property type="entry name" value="DUF3846"/>
</dbReference>
<name>A0A433UGC1_ANAVA</name>
<proteinExistence type="predicted"/>
<evidence type="ECO:0000313" key="3">
    <source>
        <dbReference type="Proteomes" id="UP000276103"/>
    </source>
</evidence>